<reference evidence="1" key="1">
    <citation type="journal article" date="2020" name="Nature">
        <title>Giant virus diversity and host interactions through global metagenomics.</title>
        <authorList>
            <person name="Schulz F."/>
            <person name="Roux S."/>
            <person name="Paez-Espino D."/>
            <person name="Jungbluth S."/>
            <person name="Walsh D.A."/>
            <person name="Denef V.J."/>
            <person name="McMahon K.D."/>
            <person name="Konstantinidis K.T."/>
            <person name="Eloe-Fadrosh E.A."/>
            <person name="Kyrpides N.C."/>
            <person name="Woyke T."/>
        </authorList>
    </citation>
    <scope>NUCLEOTIDE SEQUENCE</scope>
    <source>
        <strain evidence="1">GVMAG-S-1074260-58</strain>
    </source>
</reference>
<organism evidence="1">
    <name type="scientific">viral metagenome</name>
    <dbReference type="NCBI Taxonomy" id="1070528"/>
    <lineage>
        <taxon>unclassified sequences</taxon>
        <taxon>metagenomes</taxon>
        <taxon>organismal metagenomes</taxon>
    </lineage>
</organism>
<accession>A0A6C0JUR6</accession>
<name>A0A6C0JUR6_9ZZZZ</name>
<protein>
    <submittedName>
        <fullName evidence="1">Uncharacterized protein</fullName>
    </submittedName>
</protein>
<sequence>MFFKHNMSDIIRIPNIENYNQEIINGELVLTPKVRVINKATIQPVTSSASTPQSTSVPKLGTRLMRLYDKI</sequence>
<proteinExistence type="predicted"/>
<dbReference type="AlphaFoldDB" id="A0A6C0JUR6"/>
<evidence type="ECO:0000313" key="1">
    <source>
        <dbReference type="EMBL" id="QHU09289.1"/>
    </source>
</evidence>
<dbReference type="EMBL" id="MN740707">
    <property type="protein sequence ID" value="QHU09289.1"/>
    <property type="molecule type" value="Genomic_DNA"/>
</dbReference>